<feature type="transmembrane region" description="Helical" evidence="3">
    <location>
        <begin position="88"/>
        <end position="109"/>
    </location>
</feature>
<dbReference type="PIRSF" id="PIRSF032126">
    <property type="entry name" value="F0F1_ATP_synthase_subunit_I"/>
    <property type="match status" value="1"/>
</dbReference>
<keyword evidence="1" id="KW-0406">Ion transport</keyword>
<protein>
    <recommendedName>
        <fullName evidence="1">ATP synthase protein I</fullName>
    </recommendedName>
</protein>
<dbReference type="GO" id="GO:1902600">
    <property type="term" value="P:proton transmembrane transport"/>
    <property type="evidence" value="ECO:0007669"/>
    <property type="project" value="UniProtKB-KW"/>
</dbReference>
<feature type="region of interest" description="Disordered" evidence="2">
    <location>
        <begin position="116"/>
        <end position="135"/>
    </location>
</feature>
<comment type="similarity">
    <text evidence="1">Belongs to the bacterial AtpI family.</text>
</comment>
<keyword evidence="5" id="KW-1185">Reference proteome</keyword>
<keyword evidence="3" id="KW-1133">Transmembrane helix</keyword>
<accession>A0A286ICE0</accession>
<feature type="transmembrane region" description="Helical" evidence="3">
    <location>
        <begin position="60"/>
        <end position="82"/>
    </location>
</feature>
<organism evidence="4 5">
    <name type="scientific">Hoeflea halophila</name>
    <dbReference type="NCBI Taxonomy" id="714899"/>
    <lineage>
        <taxon>Bacteria</taxon>
        <taxon>Pseudomonadati</taxon>
        <taxon>Pseudomonadota</taxon>
        <taxon>Alphaproteobacteria</taxon>
        <taxon>Hyphomicrobiales</taxon>
        <taxon>Rhizobiaceae</taxon>
        <taxon>Hoeflea</taxon>
    </lineage>
</organism>
<name>A0A286ICE0_9HYPH</name>
<dbReference type="InterPro" id="IPR032820">
    <property type="entry name" value="ATPase_put"/>
</dbReference>
<gene>
    <name evidence="4" type="ORF">SAMN05877838_2634</name>
</gene>
<evidence type="ECO:0000256" key="1">
    <source>
        <dbReference type="PIRNR" id="PIRNR032126"/>
    </source>
</evidence>
<sequence>MDEKRGSGGPDGPGNGGDPDPGRSEDLDARRKRLDAELLARRKVEPENGSSREASKGYALAVKLSSEFIAGVVVGVILGYLFDRFLGTSPWGLIVFLLLGFCAGVLNVLRSTGAVAQPGPAAGSQAGKRSEDDGK</sequence>
<dbReference type="InterPro" id="IPR016989">
    <property type="entry name" value="Atp1_alphaprobac"/>
</dbReference>
<dbReference type="AlphaFoldDB" id="A0A286ICE0"/>
<evidence type="ECO:0000313" key="5">
    <source>
        <dbReference type="Proteomes" id="UP000219465"/>
    </source>
</evidence>
<keyword evidence="3" id="KW-0812">Transmembrane</keyword>
<keyword evidence="1 3" id="KW-0472">Membrane</keyword>
<evidence type="ECO:0000256" key="2">
    <source>
        <dbReference type="SAM" id="MobiDB-lite"/>
    </source>
</evidence>
<comment type="function">
    <text evidence="1">A possible function for this protein is to guide the assembly of the membrane sector of the ATPase enzyme complex.</text>
</comment>
<dbReference type="RefSeq" id="WP_097108190.1">
    <property type="nucleotide sequence ID" value="NZ_OCPC01000003.1"/>
</dbReference>
<evidence type="ECO:0000313" key="4">
    <source>
        <dbReference type="EMBL" id="SOE17731.1"/>
    </source>
</evidence>
<evidence type="ECO:0000256" key="3">
    <source>
        <dbReference type="SAM" id="Phobius"/>
    </source>
</evidence>
<dbReference type="OrthoDB" id="15401at2"/>
<keyword evidence="1" id="KW-0375">Hydrogen ion transport</keyword>
<dbReference type="Pfam" id="PF09527">
    <property type="entry name" value="ATPase_gene1"/>
    <property type="match status" value="1"/>
</dbReference>
<dbReference type="Proteomes" id="UP000219465">
    <property type="component" value="Unassembled WGS sequence"/>
</dbReference>
<keyword evidence="1" id="KW-0813">Transport</keyword>
<feature type="compositionally biased region" description="Low complexity" evidence="2">
    <location>
        <begin position="116"/>
        <end position="127"/>
    </location>
</feature>
<feature type="region of interest" description="Disordered" evidence="2">
    <location>
        <begin position="1"/>
        <end position="28"/>
    </location>
</feature>
<dbReference type="EMBL" id="OCPC01000003">
    <property type="protein sequence ID" value="SOE17731.1"/>
    <property type="molecule type" value="Genomic_DNA"/>
</dbReference>
<dbReference type="GO" id="GO:0045259">
    <property type="term" value="C:proton-transporting ATP synthase complex"/>
    <property type="evidence" value="ECO:0007669"/>
    <property type="project" value="UniProtKB-UniRule"/>
</dbReference>
<proteinExistence type="inferred from homology"/>
<feature type="compositionally biased region" description="Gly residues" evidence="2">
    <location>
        <begin position="7"/>
        <end position="19"/>
    </location>
</feature>
<reference evidence="5" key="1">
    <citation type="submission" date="2017-08" db="EMBL/GenBank/DDBJ databases">
        <authorList>
            <person name="Varghese N."/>
            <person name="Submissions S."/>
        </authorList>
    </citation>
    <scope>NUCLEOTIDE SEQUENCE [LARGE SCALE GENOMIC DNA]</scope>
    <source>
        <strain evidence="5">KCTC 23107</strain>
    </source>
</reference>